<dbReference type="InterPro" id="IPR029063">
    <property type="entry name" value="SAM-dependent_MTases_sf"/>
</dbReference>
<evidence type="ECO:0000256" key="5">
    <source>
        <dbReference type="ARBA" id="ARBA00022603"/>
    </source>
</evidence>
<evidence type="ECO:0000256" key="7">
    <source>
        <dbReference type="ARBA" id="ARBA00022691"/>
    </source>
</evidence>
<comment type="similarity">
    <text evidence="2">Belongs to the methyltransferase superfamily. L-isoaspartyl/D-aspartyl protein methyltransferase family.</text>
</comment>
<gene>
    <name evidence="11" type="ORF">C471_11771</name>
</gene>
<evidence type="ECO:0000256" key="6">
    <source>
        <dbReference type="ARBA" id="ARBA00022679"/>
    </source>
</evidence>
<evidence type="ECO:0000256" key="2">
    <source>
        <dbReference type="ARBA" id="ARBA00005369"/>
    </source>
</evidence>
<dbReference type="InterPro" id="IPR000682">
    <property type="entry name" value="PCMT"/>
</dbReference>
<feature type="region of interest" description="Disordered" evidence="10">
    <location>
        <begin position="38"/>
        <end position="63"/>
    </location>
</feature>
<dbReference type="EMBL" id="AOJE01000060">
    <property type="protein sequence ID" value="ELZ37778.1"/>
    <property type="molecule type" value="Genomic_DNA"/>
</dbReference>
<dbReference type="OrthoDB" id="194891at2157"/>
<evidence type="ECO:0000256" key="10">
    <source>
        <dbReference type="SAM" id="MobiDB-lite"/>
    </source>
</evidence>
<feature type="compositionally biased region" description="Basic and acidic residues" evidence="10">
    <location>
        <begin position="229"/>
        <end position="247"/>
    </location>
</feature>
<keyword evidence="5 11" id="KW-0489">Methyltransferase</keyword>
<dbReference type="SUPFAM" id="SSF53335">
    <property type="entry name" value="S-adenosyl-L-methionine-dependent methyltransferases"/>
    <property type="match status" value="1"/>
</dbReference>
<protein>
    <recommendedName>
        <fullName evidence="3">protein-L-isoaspartate(D-aspartate) O-methyltransferase</fullName>
        <ecNumber evidence="3">2.1.1.77</ecNumber>
    </recommendedName>
</protein>
<keyword evidence="12" id="KW-1185">Reference proteome</keyword>
<organism evidence="11 12">
    <name type="scientific">Halorubrum saccharovorum DSM 1137</name>
    <dbReference type="NCBI Taxonomy" id="1227484"/>
    <lineage>
        <taxon>Archaea</taxon>
        <taxon>Methanobacteriati</taxon>
        <taxon>Methanobacteriota</taxon>
        <taxon>Stenosarchaea group</taxon>
        <taxon>Halobacteria</taxon>
        <taxon>Halobacteriales</taxon>
        <taxon>Haloferacaceae</taxon>
        <taxon>Halorubrum</taxon>
    </lineage>
</organism>
<keyword evidence="7" id="KW-0949">S-adenosyl-L-methionine</keyword>
<dbReference type="Proteomes" id="UP000011514">
    <property type="component" value="Unassembled WGS sequence"/>
</dbReference>
<keyword evidence="6 11" id="KW-0808">Transferase</keyword>
<evidence type="ECO:0000256" key="4">
    <source>
        <dbReference type="ARBA" id="ARBA00022490"/>
    </source>
</evidence>
<comment type="subcellular location">
    <subcellularLocation>
        <location evidence="1">Cytoplasm</location>
    </subcellularLocation>
</comment>
<dbReference type="PANTHER" id="PTHR11579">
    <property type="entry name" value="PROTEIN-L-ISOASPARTATE O-METHYLTRANSFERASE"/>
    <property type="match status" value="1"/>
</dbReference>
<comment type="catalytic activity">
    <reaction evidence="9">
        <text>[protein]-L-isoaspartate + S-adenosyl-L-methionine = [protein]-L-isoaspartate alpha-methyl ester + S-adenosyl-L-homocysteine</text>
        <dbReference type="Rhea" id="RHEA:12705"/>
        <dbReference type="Rhea" id="RHEA-COMP:12143"/>
        <dbReference type="Rhea" id="RHEA-COMP:12144"/>
        <dbReference type="ChEBI" id="CHEBI:57856"/>
        <dbReference type="ChEBI" id="CHEBI:59789"/>
        <dbReference type="ChEBI" id="CHEBI:90596"/>
        <dbReference type="ChEBI" id="CHEBI:90598"/>
        <dbReference type="EC" id="2.1.1.77"/>
    </reaction>
</comment>
<dbReference type="GO" id="GO:0032259">
    <property type="term" value="P:methylation"/>
    <property type="evidence" value="ECO:0007669"/>
    <property type="project" value="UniProtKB-KW"/>
</dbReference>
<dbReference type="eggNOG" id="arCOG00976">
    <property type="taxonomic scope" value="Archaea"/>
</dbReference>
<keyword evidence="4" id="KW-0963">Cytoplasm</keyword>
<dbReference type="Pfam" id="PF01135">
    <property type="entry name" value="PCMT"/>
    <property type="match status" value="1"/>
</dbReference>
<evidence type="ECO:0000313" key="12">
    <source>
        <dbReference type="Proteomes" id="UP000011514"/>
    </source>
</evidence>
<dbReference type="Gene3D" id="3.40.50.150">
    <property type="entry name" value="Vaccinia Virus protein VP39"/>
    <property type="match status" value="1"/>
</dbReference>
<name>M0DSD9_9EURY</name>
<evidence type="ECO:0000256" key="3">
    <source>
        <dbReference type="ARBA" id="ARBA00011890"/>
    </source>
</evidence>
<dbReference type="STRING" id="1227484.C471_11771"/>
<dbReference type="PATRIC" id="fig|1227484.4.peg.2313"/>
<evidence type="ECO:0000256" key="8">
    <source>
        <dbReference type="ARBA" id="ARBA00025330"/>
    </source>
</evidence>
<dbReference type="RefSeq" id="WP_004049232.1">
    <property type="nucleotide sequence ID" value="NZ_AOJE01000060.1"/>
</dbReference>
<dbReference type="PANTHER" id="PTHR11579:SF0">
    <property type="entry name" value="PROTEIN-L-ISOASPARTATE(D-ASPARTATE) O-METHYLTRANSFERASE"/>
    <property type="match status" value="1"/>
</dbReference>
<sequence length="268" mass="28742">MDEASLRADMIEGLEHQIGETLDEPVLAALQRVSRDPFVDDSPTAAGGDAGRERGSAGNGDRSLAPETVVRLLSALDADEGDEVLVVGAGVGYSVALLAEMAGARHVHAVDIDREAVAVARSNLSTAGYDAVLVDRRDGANGLPEYAPYDRILLEAGVVEPPRALREQLAEGGRIVYPRGTAVQTIAAIEPDSERGASDGSADDDDAPPGFRTVETAGPARLQPMLVDGEQRGVERNRTRREDAERADMGHFARHGWEQDWIDWDDRL</sequence>
<proteinExistence type="inferred from homology"/>
<dbReference type="CDD" id="cd02440">
    <property type="entry name" value="AdoMet_MTases"/>
    <property type="match status" value="1"/>
</dbReference>
<dbReference type="GO" id="GO:0005737">
    <property type="term" value="C:cytoplasm"/>
    <property type="evidence" value="ECO:0007669"/>
    <property type="project" value="UniProtKB-SubCell"/>
</dbReference>
<evidence type="ECO:0000313" key="11">
    <source>
        <dbReference type="EMBL" id="ELZ37778.1"/>
    </source>
</evidence>
<comment type="caution">
    <text evidence="11">The sequence shown here is derived from an EMBL/GenBank/DDBJ whole genome shotgun (WGS) entry which is preliminary data.</text>
</comment>
<evidence type="ECO:0000256" key="1">
    <source>
        <dbReference type="ARBA" id="ARBA00004496"/>
    </source>
</evidence>
<dbReference type="AlphaFoldDB" id="M0DSD9"/>
<reference evidence="11 12" key="1">
    <citation type="journal article" date="2014" name="PLoS Genet.">
        <title>Phylogenetically driven sequencing of extremely halophilic archaea reveals strategies for static and dynamic osmo-response.</title>
        <authorList>
            <person name="Becker E.A."/>
            <person name="Seitzer P.M."/>
            <person name="Tritt A."/>
            <person name="Larsen D."/>
            <person name="Krusor M."/>
            <person name="Yao A.I."/>
            <person name="Wu D."/>
            <person name="Madern D."/>
            <person name="Eisen J.A."/>
            <person name="Darling A.E."/>
            <person name="Facciotti M.T."/>
        </authorList>
    </citation>
    <scope>NUCLEOTIDE SEQUENCE [LARGE SCALE GENOMIC DNA]</scope>
    <source>
        <strain evidence="11 12">DSM 1137</strain>
    </source>
</reference>
<feature type="region of interest" description="Disordered" evidence="10">
    <location>
        <begin position="190"/>
        <end position="247"/>
    </location>
</feature>
<dbReference type="EC" id="2.1.1.77" evidence="3"/>
<comment type="function">
    <text evidence="8">Catalyzes the methyl esterification of L-isoaspartyl residues in peptides and proteins that result from spontaneous decomposition of normal L-aspartyl and L-asparaginyl residues. It plays a role in the repair and/or degradation of damaged proteins.</text>
</comment>
<dbReference type="GO" id="GO:0004719">
    <property type="term" value="F:protein-L-isoaspartate (D-aspartate) O-methyltransferase activity"/>
    <property type="evidence" value="ECO:0007669"/>
    <property type="project" value="UniProtKB-EC"/>
</dbReference>
<accession>M0DSD9</accession>
<evidence type="ECO:0000256" key="9">
    <source>
        <dbReference type="ARBA" id="ARBA00029295"/>
    </source>
</evidence>